<name>A0A9P8USR2_9PEZI</name>
<dbReference type="Proteomes" id="UP000758603">
    <property type="component" value="Unassembled WGS sequence"/>
</dbReference>
<evidence type="ECO:0000313" key="2">
    <source>
        <dbReference type="Proteomes" id="UP000758603"/>
    </source>
</evidence>
<dbReference type="EMBL" id="JAGPXC010000002">
    <property type="protein sequence ID" value="KAH6657563.1"/>
    <property type="molecule type" value="Genomic_DNA"/>
</dbReference>
<dbReference type="RefSeq" id="XP_045961797.1">
    <property type="nucleotide sequence ID" value="XM_046099580.1"/>
</dbReference>
<organism evidence="1 2">
    <name type="scientific">Truncatella angustata</name>
    <dbReference type="NCBI Taxonomy" id="152316"/>
    <lineage>
        <taxon>Eukaryota</taxon>
        <taxon>Fungi</taxon>
        <taxon>Dikarya</taxon>
        <taxon>Ascomycota</taxon>
        <taxon>Pezizomycotina</taxon>
        <taxon>Sordariomycetes</taxon>
        <taxon>Xylariomycetidae</taxon>
        <taxon>Amphisphaeriales</taxon>
        <taxon>Sporocadaceae</taxon>
        <taxon>Truncatella</taxon>
    </lineage>
</organism>
<dbReference type="AlphaFoldDB" id="A0A9P8USR2"/>
<dbReference type="GeneID" id="70128472"/>
<evidence type="ECO:0000313" key="1">
    <source>
        <dbReference type="EMBL" id="KAH6657563.1"/>
    </source>
</evidence>
<accession>A0A9P8USR2</accession>
<protein>
    <submittedName>
        <fullName evidence="1">Uncharacterized protein</fullName>
    </submittedName>
</protein>
<proteinExistence type="predicted"/>
<sequence length="115" mass="12507">MPIITLNSQVFAHYPCDPNMPDITQVHLPRFFWTNAIPDADIVVDLSINGTPPPAKGLTEIAEVTSTFQLPDGATLDLNVTTESITNDKVVRTRAVGLTTGKAFIDEFSYGLLFG</sequence>
<gene>
    <name evidence="1" type="ORF">BKA67DRAFT_532764</name>
</gene>
<reference evidence="1" key="1">
    <citation type="journal article" date="2021" name="Nat. Commun.">
        <title>Genetic determinants of endophytism in the Arabidopsis root mycobiome.</title>
        <authorList>
            <person name="Mesny F."/>
            <person name="Miyauchi S."/>
            <person name="Thiergart T."/>
            <person name="Pickel B."/>
            <person name="Atanasova L."/>
            <person name="Karlsson M."/>
            <person name="Huettel B."/>
            <person name="Barry K.W."/>
            <person name="Haridas S."/>
            <person name="Chen C."/>
            <person name="Bauer D."/>
            <person name="Andreopoulos W."/>
            <person name="Pangilinan J."/>
            <person name="LaButti K."/>
            <person name="Riley R."/>
            <person name="Lipzen A."/>
            <person name="Clum A."/>
            <person name="Drula E."/>
            <person name="Henrissat B."/>
            <person name="Kohler A."/>
            <person name="Grigoriev I.V."/>
            <person name="Martin F.M."/>
            <person name="Hacquard S."/>
        </authorList>
    </citation>
    <scope>NUCLEOTIDE SEQUENCE</scope>
    <source>
        <strain evidence="1">MPI-SDFR-AT-0073</strain>
    </source>
</reference>
<keyword evidence="2" id="KW-1185">Reference proteome</keyword>
<dbReference type="OrthoDB" id="5344254at2759"/>
<comment type="caution">
    <text evidence="1">The sequence shown here is derived from an EMBL/GenBank/DDBJ whole genome shotgun (WGS) entry which is preliminary data.</text>
</comment>